<proteinExistence type="predicted"/>
<evidence type="ECO:0000313" key="1">
    <source>
        <dbReference type="EMBL" id="CAB4144119.1"/>
    </source>
</evidence>
<dbReference type="EMBL" id="LR796438">
    <property type="protein sequence ID" value="CAB4144119.1"/>
    <property type="molecule type" value="Genomic_DNA"/>
</dbReference>
<protein>
    <submittedName>
        <fullName evidence="1">Uncharacterized protein</fullName>
    </submittedName>
</protein>
<accession>A0A6J5MKP9</accession>
<organism evidence="1">
    <name type="scientific">uncultured Caudovirales phage</name>
    <dbReference type="NCBI Taxonomy" id="2100421"/>
    <lineage>
        <taxon>Viruses</taxon>
        <taxon>Duplodnaviria</taxon>
        <taxon>Heunggongvirae</taxon>
        <taxon>Uroviricota</taxon>
        <taxon>Caudoviricetes</taxon>
        <taxon>Peduoviridae</taxon>
        <taxon>Maltschvirus</taxon>
        <taxon>Maltschvirus maltsch</taxon>
    </lineage>
</organism>
<name>A0A6J5MKP9_9CAUD</name>
<reference evidence="1" key="1">
    <citation type="submission" date="2020-04" db="EMBL/GenBank/DDBJ databases">
        <authorList>
            <person name="Chiriac C."/>
            <person name="Salcher M."/>
            <person name="Ghai R."/>
            <person name="Kavagutti S V."/>
        </authorList>
    </citation>
    <scope>NUCLEOTIDE SEQUENCE</scope>
</reference>
<gene>
    <name evidence="1" type="ORF">UFOVP471_21</name>
</gene>
<sequence>MAVRHATYNLTATPVLLDVINDTDNHEGMTIIFNTDKLSSEAVMIGSSTVTATDFGLHLDADQQIVFSGHFTYKDQFWARAKTSSAILHVLVAGA</sequence>